<keyword evidence="12" id="KW-0106">Calcium</keyword>
<comment type="caution">
    <text evidence="14">The sequence shown here is derived from an EMBL/GenBank/DDBJ whole genome shotgun (WGS) entry which is preliminary data.</text>
</comment>
<dbReference type="Proteomes" id="UP000004221">
    <property type="component" value="Unassembled WGS sequence"/>
</dbReference>
<feature type="domain" description="Metallo-beta-lactamase" evidence="13">
    <location>
        <begin position="18"/>
        <end position="215"/>
    </location>
</feature>
<dbReference type="InterPro" id="IPR041636">
    <property type="entry name" value="RNase_J_C"/>
</dbReference>
<evidence type="ECO:0000256" key="1">
    <source>
        <dbReference type="ARBA" id="ARBA00022490"/>
    </source>
</evidence>
<keyword evidence="1 9" id="KW-0963">Cytoplasm</keyword>
<keyword evidence="8 9" id="KW-0694">RNA-binding</keyword>
<evidence type="ECO:0000256" key="4">
    <source>
        <dbReference type="ARBA" id="ARBA00022759"/>
    </source>
</evidence>
<evidence type="ECO:0000256" key="5">
    <source>
        <dbReference type="ARBA" id="ARBA00022801"/>
    </source>
</evidence>
<dbReference type="SMART" id="SM00849">
    <property type="entry name" value="Lactamase_B"/>
    <property type="match status" value="1"/>
</dbReference>
<feature type="active site" description="Proton acceptor" evidence="10">
    <location>
        <position position="368"/>
    </location>
</feature>
<dbReference type="InterPro" id="IPR055132">
    <property type="entry name" value="RNase_J_b_CASP"/>
</dbReference>
<evidence type="ECO:0000256" key="2">
    <source>
        <dbReference type="ARBA" id="ARBA00022722"/>
    </source>
</evidence>
<dbReference type="GO" id="GO:0003723">
    <property type="term" value="F:RNA binding"/>
    <property type="evidence" value="ECO:0007669"/>
    <property type="project" value="UniProtKB-UniRule"/>
</dbReference>
<dbReference type="PANTHER" id="PTHR43694:SF1">
    <property type="entry name" value="RIBONUCLEASE J"/>
    <property type="match status" value="1"/>
</dbReference>
<dbReference type="GO" id="GO:0008270">
    <property type="term" value="F:zinc ion binding"/>
    <property type="evidence" value="ECO:0007669"/>
    <property type="project" value="InterPro"/>
</dbReference>
<comment type="subcellular location">
    <subcellularLocation>
        <location evidence="9">Cytoplasm</location>
    </subcellularLocation>
</comment>
<dbReference type="PIRSF" id="PIRSF004803">
    <property type="entry name" value="RnjA"/>
    <property type="match status" value="1"/>
</dbReference>
<evidence type="ECO:0000256" key="8">
    <source>
        <dbReference type="ARBA" id="ARBA00022884"/>
    </source>
</evidence>
<dbReference type="InterPro" id="IPR036866">
    <property type="entry name" value="RibonucZ/Hydroxyglut_hydro"/>
</dbReference>
<dbReference type="Pfam" id="PF22505">
    <property type="entry name" value="RNase_J_b_CASP"/>
    <property type="match status" value="1"/>
</dbReference>
<dbReference type="Pfam" id="PF00753">
    <property type="entry name" value="Lactamase_B"/>
    <property type="match status" value="1"/>
</dbReference>
<accession>I4ECK8</accession>
<keyword evidence="6 12" id="KW-0862">Zinc</keyword>
<dbReference type="AlphaFoldDB" id="I4ECK8"/>
<keyword evidence="7 9" id="KW-0269">Exonuclease</keyword>
<feature type="binding site" evidence="12">
    <location>
        <position position="163"/>
    </location>
    <ligand>
        <name>Zn(2+)</name>
        <dbReference type="ChEBI" id="CHEBI:29105"/>
        <label>1</label>
        <note>catalytic</note>
    </ligand>
</feature>
<comment type="cofactor">
    <cofactor evidence="12">
        <name>Ca(2+)</name>
        <dbReference type="ChEBI" id="CHEBI:29108"/>
    </cofactor>
    <text evidence="12">Binds 1 Ca(2+) cation per subunit. Seen in 1 crystal structure, it is not clear if it is physiologically important.</text>
</comment>
<dbReference type="InterPro" id="IPR001587">
    <property type="entry name" value="RNase_J_CS"/>
</dbReference>
<dbReference type="Pfam" id="PF07521">
    <property type="entry name" value="RMMBL"/>
    <property type="match status" value="1"/>
</dbReference>
<feature type="binding site" evidence="12">
    <location>
        <position position="390"/>
    </location>
    <ligand>
        <name>Zn(2+)</name>
        <dbReference type="ChEBI" id="CHEBI:29105"/>
        <label>2</label>
        <note>catalytic</note>
    </ligand>
</feature>
<gene>
    <name evidence="14" type="primary">rnjA</name>
    <name evidence="9" type="synonym">rnj</name>
    <name evidence="14" type="ORF">NITHO_1110002</name>
</gene>
<keyword evidence="5 9" id="KW-0378">Hydrolase</keyword>
<dbReference type="InterPro" id="IPR004613">
    <property type="entry name" value="RNase_J"/>
</dbReference>
<dbReference type="Pfam" id="PF17770">
    <property type="entry name" value="RNase_J_C"/>
    <property type="match status" value="1"/>
</dbReference>
<feature type="binding site" evidence="12">
    <location>
        <position position="73"/>
    </location>
    <ligand>
        <name>Zn(2+)</name>
        <dbReference type="ChEBI" id="CHEBI:29105"/>
        <label>1</label>
        <note>catalytic</note>
    </ligand>
</feature>
<sequence>MGTHRLKVMFLGGLGEVGKNMVVLEYRHDIIVIDAGIGFPEEDMFGVDVLVPDITYLRQHADRVRAIFITHGHEDHIGAIPYLLDELRVPIYSTRLTQGLLQARLKERKLLDRADLRLIQPDDDPRIIIGSFTVECFRVSHSIPDAIGFAVTTPAGMVVHTGDFKFDQTPVAGRVADMAKLGEIGRRKPLVLISDCVHVESPGVTPSERVVGETFDALFERAPGRILIATFASSISRVQQVLTIAHRHGRKVACVGRSLQNNVRVALDLGYLDPPEGTLIRRSEAAKLPPSEVAYVCTGSQGEPLAALSRIAHRDHREIQIQPGDTVIISATPIPGNETSVFRVINQLFHQGADVIYSARALVHVSGHASRDELRLMLNLVQPRFVIPFHGEPRHLRLYAMLARDVGIPDENILIGELGTVFEFDRDGTVTTGEVPCGTVYLGGSAGEIGDITIRDRQALARDGILMVAATVDRQSGQFLAGPEIVARGFGSVGENGSVLSATVDHLQQILSLNGNGESGSVNRKIREAAQAYIFATTRRRPMIIPMVMEV</sequence>
<feature type="binding site" evidence="12">
    <location>
        <position position="76"/>
    </location>
    <ligand>
        <name>Zn(2+)</name>
        <dbReference type="ChEBI" id="CHEBI:29105"/>
        <label>1</label>
        <note>catalytic</note>
    </ligand>
</feature>
<evidence type="ECO:0000256" key="9">
    <source>
        <dbReference type="HAMAP-Rule" id="MF_01491"/>
    </source>
</evidence>
<evidence type="ECO:0000256" key="6">
    <source>
        <dbReference type="ARBA" id="ARBA00022833"/>
    </source>
</evidence>
<proteinExistence type="inferred from homology"/>
<comment type="function">
    <text evidence="9">An RNase that has 5'-3' exonuclease and possibly endonuclease activity. Involved in maturation of rRNA and in some organisms also mRNA maturation and/or decay.</text>
</comment>
<dbReference type="SUPFAM" id="SSF56281">
    <property type="entry name" value="Metallo-hydrolase/oxidoreductase"/>
    <property type="match status" value="1"/>
</dbReference>
<dbReference type="InterPro" id="IPR030854">
    <property type="entry name" value="RNase_J_bac"/>
</dbReference>
<feature type="binding site" evidence="12">
    <location>
        <position position="48"/>
    </location>
    <ligand>
        <name>Ca(2+)</name>
        <dbReference type="ChEBI" id="CHEBI:29108"/>
    </ligand>
</feature>
<dbReference type="InterPro" id="IPR011108">
    <property type="entry name" value="RMMBL"/>
</dbReference>
<dbReference type="GO" id="GO:0006364">
    <property type="term" value="P:rRNA processing"/>
    <property type="evidence" value="ECO:0007669"/>
    <property type="project" value="UniProtKB-UniRule"/>
</dbReference>
<feature type="binding site" evidence="12">
    <location>
        <position position="46"/>
    </location>
    <ligand>
        <name>Ca(2+)</name>
        <dbReference type="ChEBI" id="CHEBI:29108"/>
    </ligand>
</feature>
<feature type="binding site" evidence="12">
    <location>
        <position position="75"/>
    </location>
    <ligand>
        <name>Zn(2+)</name>
        <dbReference type="ChEBI" id="CHEBI:29105"/>
        <label>1</label>
        <note>catalytic</note>
    </ligand>
</feature>
<name>I4ECK8_9BACT</name>
<keyword evidence="2 9" id="KW-0540">Nuclease</keyword>
<dbReference type="GO" id="GO:0004521">
    <property type="term" value="F:RNA endonuclease activity"/>
    <property type="evidence" value="ECO:0007669"/>
    <property type="project" value="UniProtKB-UniRule"/>
</dbReference>
<dbReference type="HAMAP" id="MF_01491">
    <property type="entry name" value="RNase_J_bact"/>
    <property type="match status" value="1"/>
</dbReference>
<evidence type="ECO:0000313" key="15">
    <source>
        <dbReference type="Proteomes" id="UP000004221"/>
    </source>
</evidence>
<keyword evidence="9" id="KW-0698">rRNA processing</keyword>
<feature type="active site" description="Proton donor" evidence="10">
    <location>
        <position position="195"/>
    </location>
</feature>
<dbReference type="InterPro" id="IPR001279">
    <property type="entry name" value="Metallo-B-lactamas"/>
</dbReference>
<dbReference type="InterPro" id="IPR042173">
    <property type="entry name" value="RNase_J_2"/>
</dbReference>
<dbReference type="PROSITE" id="PS01292">
    <property type="entry name" value="UPF0036"/>
    <property type="match status" value="1"/>
</dbReference>
<reference evidence="14 15" key="1">
    <citation type="journal article" date="2012" name="ISME J.">
        <title>Nitrification expanded: discovery, physiology and genomics of a nitrite-oxidizing bacterium from the phylum Chloroflexi.</title>
        <authorList>
            <person name="Sorokin D.Y."/>
            <person name="Lucker S."/>
            <person name="Vejmelkova D."/>
            <person name="Kostrikina N.A."/>
            <person name="Kleerebezem R."/>
            <person name="Rijpstra W.I."/>
            <person name="Damste J.S."/>
            <person name="Le Paslier D."/>
            <person name="Muyzer G."/>
            <person name="Wagner M."/>
            <person name="van Loosdrecht M.C."/>
            <person name="Daims H."/>
        </authorList>
    </citation>
    <scope>NUCLEOTIDE SEQUENCE [LARGE SCALE GENOMIC DNA]</scope>
    <source>
        <strain evidence="15">none</strain>
    </source>
</reference>
<evidence type="ECO:0000259" key="13">
    <source>
        <dbReference type="SMART" id="SM00849"/>
    </source>
</evidence>
<evidence type="ECO:0000313" key="14">
    <source>
        <dbReference type="EMBL" id="CCF82420.1"/>
    </source>
</evidence>
<organism evidence="14 15">
    <name type="scientific">Nitrolancea hollandica Lb</name>
    <dbReference type="NCBI Taxonomy" id="1129897"/>
    <lineage>
        <taxon>Bacteria</taxon>
        <taxon>Pseudomonadati</taxon>
        <taxon>Thermomicrobiota</taxon>
        <taxon>Thermomicrobia</taxon>
        <taxon>Sphaerobacterales</taxon>
        <taxon>Sphaerobacterineae</taxon>
        <taxon>Sphaerobacteraceae</taxon>
        <taxon>Nitrolancea</taxon>
    </lineage>
</organism>
<dbReference type="GO" id="GO:0004534">
    <property type="term" value="F:5'-3' RNA exonuclease activity"/>
    <property type="evidence" value="ECO:0007669"/>
    <property type="project" value="UniProtKB-UniRule"/>
</dbReference>
<feature type="binding site" evidence="12">
    <location>
        <position position="71"/>
    </location>
    <ligand>
        <name>Zn(2+)</name>
        <dbReference type="ChEBI" id="CHEBI:29105"/>
        <label>1</label>
        <note>catalytic</note>
    </ligand>
</feature>
<dbReference type="GO" id="GO:0005737">
    <property type="term" value="C:cytoplasm"/>
    <property type="evidence" value="ECO:0007669"/>
    <property type="project" value="UniProtKB-SubCell"/>
</dbReference>
<dbReference type="Gene3D" id="3.60.15.10">
    <property type="entry name" value="Ribonuclease Z/Hydroxyacylglutathione hydrolase-like"/>
    <property type="match status" value="1"/>
</dbReference>
<feature type="binding site" evidence="12">
    <location>
        <position position="141"/>
    </location>
    <ligand>
        <name>Zn(2+)</name>
        <dbReference type="ChEBI" id="CHEBI:29105"/>
        <label>1</label>
        <note>catalytic</note>
    </ligand>
</feature>
<evidence type="ECO:0000256" key="3">
    <source>
        <dbReference type="ARBA" id="ARBA00022723"/>
    </source>
</evidence>
<dbReference type="Gene3D" id="3.10.20.580">
    <property type="match status" value="1"/>
</dbReference>
<dbReference type="RefSeq" id="WP_008474562.1">
    <property type="nucleotide sequence ID" value="NZ_CAGS01000015.1"/>
</dbReference>
<dbReference type="EC" id="3.1.-.-" evidence="9"/>
<comment type="similarity">
    <text evidence="9">Belongs to the metallo-beta-lactamase superfamily. RNA-metabolizing metallo-beta-lactamase-like family. Bacterial RNase J subfamily.</text>
</comment>
<dbReference type="NCBIfam" id="TIGR00649">
    <property type="entry name" value="MG423"/>
    <property type="match status" value="1"/>
</dbReference>
<keyword evidence="15" id="KW-1185">Reference proteome</keyword>
<dbReference type="PANTHER" id="PTHR43694">
    <property type="entry name" value="RIBONUCLEASE J"/>
    <property type="match status" value="1"/>
</dbReference>
<evidence type="ECO:0000256" key="11">
    <source>
        <dbReference type="PIRSR" id="PIRSR004803-2"/>
    </source>
</evidence>
<keyword evidence="3 12" id="KW-0479">Metal-binding</keyword>
<comment type="cofactor">
    <cofactor evidence="12">
        <name>Zn(2+)</name>
        <dbReference type="ChEBI" id="CHEBI:29105"/>
    </cofactor>
    <text evidence="12">Binds 2 Zn(2+) ions per subunit. It is not clear if Zn(2+) or Mg(2+) is physiologically important.</text>
</comment>
<dbReference type="Gene3D" id="3.40.50.10710">
    <property type="entry name" value="Metallo-hydrolase/oxidoreductase"/>
    <property type="match status" value="1"/>
</dbReference>
<comment type="subunit">
    <text evidence="9">Homodimer, may be a subunit of the RNA degradosome.</text>
</comment>
<dbReference type="CDD" id="cd07714">
    <property type="entry name" value="RNaseJ_MBL-fold"/>
    <property type="match status" value="1"/>
</dbReference>
<evidence type="ECO:0000256" key="12">
    <source>
        <dbReference type="PIRSR" id="PIRSR004803-3"/>
    </source>
</evidence>
<protein>
    <recommendedName>
        <fullName evidence="9">Ribonuclease J</fullName>
        <shortName evidence="9">RNase J</shortName>
        <ecNumber evidence="9">3.1.-.-</ecNumber>
    </recommendedName>
</protein>
<evidence type="ECO:0000256" key="7">
    <source>
        <dbReference type="ARBA" id="ARBA00022839"/>
    </source>
</evidence>
<evidence type="ECO:0000256" key="10">
    <source>
        <dbReference type="PIRSR" id="PIRSR004803-1"/>
    </source>
</evidence>
<dbReference type="EMBL" id="CAGS01000015">
    <property type="protein sequence ID" value="CCF82420.1"/>
    <property type="molecule type" value="Genomic_DNA"/>
</dbReference>
<keyword evidence="4 9" id="KW-0255">Endonuclease</keyword>
<feature type="binding site" evidence="9 11">
    <location>
        <begin position="364"/>
        <end position="368"/>
    </location>
    <ligand>
        <name>substrate</name>
    </ligand>
</feature>